<evidence type="ECO:0000313" key="3">
    <source>
        <dbReference type="Proteomes" id="UP000054337"/>
    </source>
</evidence>
<evidence type="ECO:0000313" key="2">
    <source>
        <dbReference type="EMBL" id="EUN27188.1"/>
    </source>
</evidence>
<evidence type="ECO:0000256" key="1">
    <source>
        <dbReference type="SAM" id="Phobius"/>
    </source>
</evidence>
<protein>
    <submittedName>
        <fullName evidence="2">Uncharacterized protein</fullName>
    </submittedName>
</protein>
<dbReference type="HOGENOM" id="CLU_1434232_0_0_1"/>
<dbReference type="PANTHER" id="PTHR42085">
    <property type="entry name" value="F-BOX DOMAIN-CONTAINING PROTEIN"/>
    <property type="match status" value="1"/>
</dbReference>
<reference evidence="2 3" key="1">
    <citation type="journal article" date="2013" name="PLoS Genet.">
        <title>Comparative genome structure, secondary metabolite, and effector coding capacity across Cochliobolus pathogens.</title>
        <authorList>
            <person name="Condon B.J."/>
            <person name="Leng Y."/>
            <person name="Wu D."/>
            <person name="Bushley K.E."/>
            <person name="Ohm R.A."/>
            <person name="Otillar R."/>
            <person name="Martin J."/>
            <person name="Schackwitz W."/>
            <person name="Grimwood J."/>
            <person name="MohdZainudin N."/>
            <person name="Xue C."/>
            <person name="Wang R."/>
            <person name="Manning V.A."/>
            <person name="Dhillon B."/>
            <person name="Tu Z.J."/>
            <person name="Steffenson B.J."/>
            <person name="Salamov A."/>
            <person name="Sun H."/>
            <person name="Lowry S."/>
            <person name="LaButti K."/>
            <person name="Han J."/>
            <person name="Copeland A."/>
            <person name="Lindquist E."/>
            <person name="Barry K."/>
            <person name="Schmutz J."/>
            <person name="Baker S.E."/>
            <person name="Ciuffetti L.M."/>
            <person name="Grigoriev I.V."/>
            <person name="Zhong S."/>
            <person name="Turgeon B.G."/>
        </authorList>
    </citation>
    <scope>NUCLEOTIDE SEQUENCE [LARGE SCALE GENOMIC DNA]</scope>
    <source>
        <strain evidence="2 3">FI3</strain>
    </source>
</reference>
<accession>W7E9Q7</accession>
<dbReference type="PANTHER" id="PTHR42085:SF2">
    <property type="entry name" value="F-BOX DOMAIN-CONTAINING PROTEIN"/>
    <property type="match status" value="1"/>
</dbReference>
<keyword evidence="1" id="KW-1133">Transmembrane helix</keyword>
<dbReference type="OrthoDB" id="3686254at2759"/>
<keyword evidence="1" id="KW-0472">Membrane</keyword>
<keyword evidence="3" id="KW-1185">Reference proteome</keyword>
<dbReference type="RefSeq" id="XP_014556774.1">
    <property type="nucleotide sequence ID" value="XM_014701288.1"/>
</dbReference>
<organism evidence="2 3">
    <name type="scientific">Bipolaris victoriae (strain FI3)</name>
    <name type="common">Victoria blight of oats agent</name>
    <name type="synonym">Cochliobolus victoriae</name>
    <dbReference type="NCBI Taxonomy" id="930091"/>
    <lineage>
        <taxon>Eukaryota</taxon>
        <taxon>Fungi</taxon>
        <taxon>Dikarya</taxon>
        <taxon>Ascomycota</taxon>
        <taxon>Pezizomycotina</taxon>
        <taxon>Dothideomycetes</taxon>
        <taxon>Pleosporomycetidae</taxon>
        <taxon>Pleosporales</taxon>
        <taxon>Pleosporineae</taxon>
        <taxon>Pleosporaceae</taxon>
        <taxon>Bipolaris</taxon>
    </lineage>
</organism>
<feature type="transmembrane region" description="Helical" evidence="1">
    <location>
        <begin position="83"/>
        <end position="107"/>
    </location>
</feature>
<dbReference type="InterPro" id="IPR038883">
    <property type="entry name" value="AN11006-like"/>
</dbReference>
<gene>
    <name evidence="2" type="ORF">COCVIDRAFT_37695</name>
</gene>
<dbReference type="GeneID" id="26256236"/>
<dbReference type="AlphaFoldDB" id="W7E9Q7"/>
<dbReference type="EMBL" id="KI968732">
    <property type="protein sequence ID" value="EUN27188.1"/>
    <property type="molecule type" value="Genomic_DNA"/>
</dbReference>
<dbReference type="Proteomes" id="UP000054337">
    <property type="component" value="Unassembled WGS sequence"/>
</dbReference>
<name>W7E9Q7_BIPV3</name>
<keyword evidence="1" id="KW-0812">Transmembrane</keyword>
<proteinExistence type="predicted"/>
<sequence length="189" mass="21886">MKIKKWLQTKRKEERPGSQNVRSARATFLHLPGELRNQIYAYTIYPNMGSILLVNCNKPEHFGATILHLPIFRMCRQIRAETLSYLCATFQLGFFGIHSAVVFFSLVGKAAAEIRSLVVIRPVLVEQHYEESKETVERFFSVLETMSELSEMQLEKLADWTMPGQRDAKLEFARRLGKLRERHVAVCVR</sequence>